<name>A0ABP0EDU1_9ASCO</name>
<protein>
    <submittedName>
        <fullName evidence="2">54S ribosomal protein L20, mitochondrial</fullName>
    </submittedName>
</protein>
<dbReference type="PANTHER" id="PTHR28266:SF1">
    <property type="entry name" value="LARGE RIBOSOMAL SUBUNIT PROTEIN ML58"/>
    <property type="match status" value="1"/>
</dbReference>
<keyword evidence="2" id="KW-0689">Ribosomal protein</keyword>
<keyword evidence="2" id="KW-0687">Ribonucleoprotein</keyword>
<reference evidence="2 3" key="1">
    <citation type="submission" date="2024-01" db="EMBL/GenBank/DDBJ databases">
        <authorList>
            <consortium name="Genoscope - CEA"/>
            <person name="William W."/>
        </authorList>
    </citation>
    <scope>NUCLEOTIDE SEQUENCE [LARGE SCALE GENOMIC DNA]</scope>
    <source>
        <strain evidence="2 3">29B2s-10</strain>
    </source>
</reference>
<sequence>MIRNSIRSYSAKAIPYLSSTPNKFNSARSTWNLKPALPQGLVHNPPASVPNASKTPKAFLPTQDPRSTRLSHKSYTREQVDDMPVVYASSANPDYSVTPEIVSEIQSLRDSNPQEWTVNKLARKFQVSPAFVKVTTSINQVRKETLAQQEEAQKQQWPLQKQKARIDRKRRVELWLRNEF</sequence>
<proteinExistence type="predicted"/>
<dbReference type="PANTHER" id="PTHR28266">
    <property type="entry name" value="54S RIBOSOMAL PROTEIN L20, MITOCHONDRIAL"/>
    <property type="match status" value="1"/>
</dbReference>
<dbReference type="Pfam" id="PF12824">
    <property type="entry name" value="MRP-L20"/>
    <property type="match status" value="1"/>
</dbReference>
<gene>
    <name evidence="2" type="primary">MRPL20</name>
    <name evidence="2" type="ORF">CAAN4_E06106</name>
</gene>
<dbReference type="InterPro" id="IPR024388">
    <property type="entry name" value="Ribosomal_mL58"/>
</dbReference>
<dbReference type="GO" id="GO:0005840">
    <property type="term" value="C:ribosome"/>
    <property type="evidence" value="ECO:0007669"/>
    <property type="project" value="UniProtKB-KW"/>
</dbReference>
<feature type="region of interest" description="Disordered" evidence="1">
    <location>
        <begin position="50"/>
        <end position="74"/>
    </location>
</feature>
<dbReference type="Proteomes" id="UP001497600">
    <property type="component" value="Chromosome E"/>
</dbReference>
<accession>A0ABP0EDU1</accession>
<evidence type="ECO:0000313" key="2">
    <source>
        <dbReference type="EMBL" id="CAK7907575.1"/>
    </source>
</evidence>
<dbReference type="EMBL" id="OZ004257">
    <property type="protein sequence ID" value="CAK7907575.1"/>
    <property type="molecule type" value="Genomic_DNA"/>
</dbReference>
<evidence type="ECO:0000313" key="3">
    <source>
        <dbReference type="Proteomes" id="UP001497600"/>
    </source>
</evidence>
<keyword evidence="3" id="KW-1185">Reference proteome</keyword>
<evidence type="ECO:0000256" key="1">
    <source>
        <dbReference type="SAM" id="MobiDB-lite"/>
    </source>
</evidence>
<organism evidence="2 3">
    <name type="scientific">[Candida] anglica</name>
    <dbReference type="NCBI Taxonomy" id="148631"/>
    <lineage>
        <taxon>Eukaryota</taxon>
        <taxon>Fungi</taxon>
        <taxon>Dikarya</taxon>
        <taxon>Ascomycota</taxon>
        <taxon>Saccharomycotina</taxon>
        <taxon>Pichiomycetes</taxon>
        <taxon>Debaryomycetaceae</taxon>
        <taxon>Kurtzmaniella</taxon>
    </lineage>
</organism>